<feature type="domain" description="DUF4218" evidence="3">
    <location>
        <begin position="553"/>
        <end position="665"/>
    </location>
</feature>
<sequence>MIQNYTFWYHHGERIGETEESDDENEIGEDDEEDEIHEILTDLHPAFNIENMNTGGDDIPEEEPNPEAKRFYSLLKEYDQPLYKGSKLSKLSTLVKLLHIKSIGRWSNDSFNMLLKMLKNDLLPDESNLPDSYYEARKLIRSLGLSYDKIDACKNDCMLYWKNDKLVDSCKICGASRWKEDKNSGETRLRKGKKIPHKILRYFPLKTRLQRLFMCSKTSSLMKWHHENKASDGIMRHPVDSKAWKKFDELHQSFAMEPRNVRLGLASDGFQPFGCSRTPYSIWPVVLIPYNLPPWLCMKQENFILSMLIPGSGSPGDAIDVYLQPLIDELNELWKTGVVTFDASIKQNFTLHATLLWTINDFPAYANLSDGLPLTNDPKKKIKVSHEKRGDNWNKKSIFVYLPYWKTLLLRHNLDVMHIEKNICDNILGTILNIKGKTKDTLSSRLDLQEMNIRKELHPKENGDKYELPTACFTLSPEEKHKFLNFLKDLRVPNGFSSNISHCINMKDHKISGLKSHDCHVLVQHLIPLAIRSMLCTEVRETIIELSLFFNILGAKCLKLEELEQIEEQIPETQCKLEKVFLPAFFDVMEHLPIHLANEAMIAGPIQYRSMYPIERWLYFLKLFIRNRSCVEGSIAEGHIANEFMTLCSRYLHTMETKFNRLERNYDGGAIESDGGLMIFCQPGKALKGGKTHRLDLKEMEQAYIYILKNCDEVQPFLEEFSQVPGDSSQKNSDRQFISWFKEKIAGLYEHDNSKKMEDLLTLSRGPMKYVTSFKGYIINGYRFHVQDYDNGLRTQNCGIVVAGETDEEDRIIDYYGELTEILELQFIGGRRLVLFRCMWYDVYDKERGVKMDEYDFVSVNPQRFLKTDEPFVLANQASQVFYARDHSNKGWNVVRKFMPRDSFDDMQKNDNDSEDLHDSIERKRKRTHTAIIPSTWRGSLHMNAKSKPLKEVLKDVPQGVDKSDWEWLETSTRNARNRSKLSMPHRTGSKPIREIIYELGGKHGNPPDMATIFFETRKKDNKLLEPETNKKYDEIQELLQVEPSLTNIEVVERCFGPQSKSHVIGFGGGITSRDLKGGSAAKTALLEELNTSPKEKAALLEELNATRKENESIKRRLDNIEKKCEMFDSAIFRDPSSPPSSSE</sequence>
<organism evidence="4 5">
    <name type="scientific">Solanum verrucosum</name>
    <dbReference type="NCBI Taxonomy" id="315347"/>
    <lineage>
        <taxon>Eukaryota</taxon>
        <taxon>Viridiplantae</taxon>
        <taxon>Streptophyta</taxon>
        <taxon>Embryophyta</taxon>
        <taxon>Tracheophyta</taxon>
        <taxon>Spermatophyta</taxon>
        <taxon>Magnoliopsida</taxon>
        <taxon>eudicotyledons</taxon>
        <taxon>Gunneridae</taxon>
        <taxon>Pentapetalae</taxon>
        <taxon>asterids</taxon>
        <taxon>lamiids</taxon>
        <taxon>Solanales</taxon>
        <taxon>Solanaceae</taxon>
        <taxon>Solanoideae</taxon>
        <taxon>Solaneae</taxon>
        <taxon>Solanum</taxon>
    </lineage>
</organism>
<accession>A0AAF0PND3</accession>
<dbReference type="Pfam" id="PF13952">
    <property type="entry name" value="DUF4216"/>
    <property type="match status" value="1"/>
</dbReference>
<protein>
    <submittedName>
        <fullName evidence="4">Uncharacterized protein</fullName>
    </submittedName>
</protein>
<dbReference type="InterPro" id="IPR025312">
    <property type="entry name" value="DUF4216"/>
</dbReference>
<evidence type="ECO:0000259" key="2">
    <source>
        <dbReference type="Pfam" id="PF13952"/>
    </source>
</evidence>
<dbReference type="Pfam" id="PF13960">
    <property type="entry name" value="DUF4218"/>
    <property type="match status" value="1"/>
</dbReference>
<feature type="domain" description="DUF4216" evidence="2">
    <location>
        <begin position="823"/>
        <end position="895"/>
    </location>
</feature>
<keyword evidence="1" id="KW-0175">Coiled coil</keyword>
<evidence type="ECO:0000313" key="5">
    <source>
        <dbReference type="Proteomes" id="UP001234989"/>
    </source>
</evidence>
<gene>
    <name evidence="4" type="ORF">MTR67_001543</name>
</gene>
<dbReference type="InterPro" id="IPR004252">
    <property type="entry name" value="Probable_transposase_24"/>
</dbReference>
<dbReference type="AlphaFoldDB" id="A0AAF0PND3"/>
<feature type="coiled-coil region" evidence="1">
    <location>
        <begin position="1097"/>
        <end position="1124"/>
    </location>
</feature>
<dbReference type="Proteomes" id="UP001234989">
    <property type="component" value="Chromosome 1"/>
</dbReference>
<evidence type="ECO:0000313" key="4">
    <source>
        <dbReference type="EMBL" id="WMV08158.1"/>
    </source>
</evidence>
<dbReference type="Pfam" id="PF03004">
    <property type="entry name" value="Transposase_24"/>
    <property type="match status" value="1"/>
</dbReference>
<dbReference type="PANTHER" id="PTHR48258">
    <property type="entry name" value="DUF4218 DOMAIN-CONTAINING PROTEIN-RELATED"/>
    <property type="match status" value="1"/>
</dbReference>
<dbReference type="EMBL" id="CP133612">
    <property type="protein sequence ID" value="WMV08158.1"/>
    <property type="molecule type" value="Genomic_DNA"/>
</dbReference>
<name>A0AAF0PND3_SOLVR</name>
<dbReference type="InterPro" id="IPR025452">
    <property type="entry name" value="DUF4218"/>
</dbReference>
<dbReference type="InterPro" id="IPR004242">
    <property type="entry name" value="Transposase_21"/>
</dbReference>
<proteinExistence type="predicted"/>
<evidence type="ECO:0000256" key="1">
    <source>
        <dbReference type="SAM" id="Coils"/>
    </source>
</evidence>
<dbReference type="Pfam" id="PF02992">
    <property type="entry name" value="Transposase_21"/>
    <property type="match status" value="1"/>
</dbReference>
<evidence type="ECO:0000259" key="3">
    <source>
        <dbReference type="Pfam" id="PF13960"/>
    </source>
</evidence>
<reference evidence="4" key="1">
    <citation type="submission" date="2023-08" db="EMBL/GenBank/DDBJ databases">
        <title>A de novo genome assembly of Solanum verrucosum Schlechtendal, a Mexican diploid species geographically isolated from the other diploid A-genome species in potato relatives.</title>
        <authorList>
            <person name="Hosaka K."/>
        </authorList>
    </citation>
    <scope>NUCLEOTIDE SEQUENCE</scope>
    <source>
        <tissue evidence="4">Young leaves</tissue>
    </source>
</reference>
<dbReference type="PANTHER" id="PTHR48258:SF11">
    <property type="entry name" value="TDCA1-ORF2 PROTEIN"/>
    <property type="match status" value="1"/>
</dbReference>
<keyword evidence="5" id="KW-1185">Reference proteome</keyword>